<dbReference type="InterPro" id="IPR036388">
    <property type="entry name" value="WH-like_DNA-bd_sf"/>
</dbReference>
<proteinExistence type="predicted"/>
<feature type="region of interest" description="Disordered" evidence="1">
    <location>
        <begin position="100"/>
        <end position="142"/>
    </location>
</feature>
<name>A0A084A758_LACLC</name>
<comment type="caution">
    <text evidence="2">The sequence shown here is derived from an EMBL/GenBank/DDBJ whole genome shotgun (WGS) entry which is preliminary data.</text>
</comment>
<dbReference type="Gene3D" id="1.10.10.10">
    <property type="entry name" value="Winged helix-like DNA-binding domain superfamily/Winged helix DNA-binding domain"/>
    <property type="match status" value="1"/>
</dbReference>
<dbReference type="EMBL" id="AZSI01000222">
    <property type="protein sequence ID" value="KEY61137.1"/>
    <property type="molecule type" value="Genomic_DNA"/>
</dbReference>
<evidence type="ECO:0000313" key="3">
    <source>
        <dbReference type="Proteomes" id="UP000028401"/>
    </source>
</evidence>
<evidence type="ECO:0000313" key="2">
    <source>
        <dbReference type="EMBL" id="KEY61137.1"/>
    </source>
</evidence>
<evidence type="ECO:0000256" key="1">
    <source>
        <dbReference type="SAM" id="MobiDB-lite"/>
    </source>
</evidence>
<protein>
    <submittedName>
        <fullName evidence="2">Putative phage related protein</fullName>
    </submittedName>
</protein>
<dbReference type="AlphaFoldDB" id="A0A084A758"/>
<accession>A0A084A758</accession>
<dbReference type="InterPro" id="IPR036390">
    <property type="entry name" value="WH_DNA-bd_sf"/>
</dbReference>
<sequence length="269" mass="30869">MEQSTKFFNQIPVPIIEADDLNDFEKLLFSEIYTMANSYGSIFPSNGYLAKRYGKTKGTVSANLKRLEEKGYIKLEYEFENGEVKKRYIYPCVDKSLGGIPKNPHTPTEESLGGIPKNRKYNISTNKSINKSTNNISDKSDKESDLETRFNNIWKIYPNKKGKPKALLAYKRAVKSGTTDEEIKTGLENYLAEIRVKNTQQNYIKHGSTWFNGKGWEDDYDLMPIQNQTYKNNKVVKSAPEWSNPQTKKDREYMTDEEVEALINGLGNP</sequence>
<dbReference type="PATRIC" id="fig|1415168.3.peg.2749"/>
<organism evidence="2 3">
    <name type="scientific">Lactococcus cremoris subsp. cremoris GE214</name>
    <dbReference type="NCBI Taxonomy" id="1415168"/>
    <lineage>
        <taxon>Bacteria</taxon>
        <taxon>Bacillati</taxon>
        <taxon>Bacillota</taxon>
        <taxon>Bacilli</taxon>
        <taxon>Lactobacillales</taxon>
        <taxon>Streptococcaceae</taxon>
        <taxon>Lactococcus</taxon>
        <taxon>Lactococcus cremoris subsp. cremoris</taxon>
    </lineage>
</organism>
<dbReference type="Pfam" id="PF13730">
    <property type="entry name" value="HTH_36"/>
    <property type="match status" value="1"/>
</dbReference>
<gene>
    <name evidence="2" type="ORF">U725_02701</name>
</gene>
<dbReference type="Proteomes" id="UP000028401">
    <property type="component" value="Unassembled WGS sequence"/>
</dbReference>
<dbReference type="SUPFAM" id="SSF46785">
    <property type="entry name" value="Winged helix' DNA-binding domain"/>
    <property type="match status" value="1"/>
</dbReference>
<reference evidence="2 3" key="1">
    <citation type="submission" date="2014-06" db="EMBL/GenBank/DDBJ databases">
        <title>Draft genome sequence of the putrescine producing strain Lactococcus lactis subsp cremoris GE214.</title>
        <authorList>
            <person name="Ladero V."/>
            <person name="Linares D.M."/>
            <person name="del Rio B."/>
            <person name="Mayo B."/>
            <person name="Martin M.C."/>
            <person name="Fernandez M."/>
            <person name="Alvarez M.A."/>
        </authorList>
    </citation>
    <scope>NUCLEOTIDE SEQUENCE [LARGE SCALE GENOMIC DNA]</scope>
    <source>
        <strain evidence="2 3">GE214</strain>
    </source>
</reference>
<feature type="compositionally biased region" description="Low complexity" evidence="1">
    <location>
        <begin position="122"/>
        <end position="137"/>
    </location>
</feature>
<dbReference type="RefSeq" id="WP_042749057.1">
    <property type="nucleotide sequence ID" value="NZ_AZSI01000222.1"/>
</dbReference>